<dbReference type="InterPro" id="IPR007110">
    <property type="entry name" value="Ig-like_dom"/>
</dbReference>
<dbReference type="GO" id="GO:0055013">
    <property type="term" value="P:cardiac muscle cell development"/>
    <property type="evidence" value="ECO:0007669"/>
    <property type="project" value="UniProtKB-ARBA"/>
</dbReference>
<evidence type="ECO:0000313" key="4">
    <source>
        <dbReference type="Ensembl" id="ENSXCOP00000019385.1"/>
    </source>
</evidence>
<dbReference type="InterPro" id="IPR050964">
    <property type="entry name" value="Striated_Muscle_Regulatory"/>
</dbReference>
<dbReference type="PROSITE" id="PS50835">
    <property type="entry name" value="IG_LIKE"/>
    <property type="match status" value="1"/>
</dbReference>
<keyword evidence="2" id="KW-0393">Immunoglobulin domain</keyword>
<sequence>MFGFLCSVPEPPQIVRHMQAQTVVSGRSVRFSAQVSGLPQPQVTWYKDSQLLSTSYKCKFLHDGDEHTLLLLESGDLLSLVIHSVDMADQGIYCCTATNQHGQNSTSLFLLCKC</sequence>
<reference evidence="4" key="1">
    <citation type="submission" date="2025-08" db="UniProtKB">
        <authorList>
            <consortium name="Ensembl"/>
        </authorList>
    </citation>
    <scope>IDENTIFICATION</scope>
</reference>
<keyword evidence="5" id="KW-1185">Reference proteome</keyword>
<name>A0A3B5M7C8_9TELE</name>
<protein>
    <recommendedName>
        <fullName evidence="3">Ig-like domain-containing protein</fullName>
    </recommendedName>
</protein>
<evidence type="ECO:0000259" key="3">
    <source>
        <dbReference type="PROSITE" id="PS50835"/>
    </source>
</evidence>
<organism evidence="4 5">
    <name type="scientific">Xiphophorus couchianus</name>
    <name type="common">Monterrey platyfish</name>
    <dbReference type="NCBI Taxonomy" id="32473"/>
    <lineage>
        <taxon>Eukaryota</taxon>
        <taxon>Metazoa</taxon>
        <taxon>Chordata</taxon>
        <taxon>Craniata</taxon>
        <taxon>Vertebrata</taxon>
        <taxon>Euteleostomi</taxon>
        <taxon>Actinopterygii</taxon>
        <taxon>Neopterygii</taxon>
        <taxon>Teleostei</taxon>
        <taxon>Neoteleostei</taxon>
        <taxon>Acanthomorphata</taxon>
        <taxon>Ovalentaria</taxon>
        <taxon>Atherinomorphae</taxon>
        <taxon>Cyprinodontiformes</taxon>
        <taxon>Poeciliidae</taxon>
        <taxon>Poeciliinae</taxon>
        <taxon>Xiphophorus</taxon>
    </lineage>
</organism>
<accession>A0A3B5M7C8</accession>
<dbReference type="InterPro" id="IPR013098">
    <property type="entry name" value="Ig_I-set"/>
</dbReference>
<dbReference type="GeneTree" id="ENSGT01110000267173"/>
<proteinExistence type="predicted"/>
<dbReference type="InterPro" id="IPR003598">
    <property type="entry name" value="Ig_sub2"/>
</dbReference>
<dbReference type="Ensembl" id="ENSXCOT00000019623.1">
    <property type="protein sequence ID" value="ENSXCOP00000019385.1"/>
    <property type="gene ID" value="ENSXCOG00000014568.1"/>
</dbReference>
<dbReference type="SMART" id="SM00409">
    <property type="entry name" value="IG"/>
    <property type="match status" value="1"/>
</dbReference>
<dbReference type="FunFam" id="2.60.40.10:FF:000107">
    <property type="entry name" value="Myosin, light chain kinase a"/>
    <property type="match status" value="1"/>
</dbReference>
<dbReference type="SMART" id="SM00408">
    <property type="entry name" value="IGc2"/>
    <property type="match status" value="1"/>
</dbReference>
<evidence type="ECO:0000256" key="2">
    <source>
        <dbReference type="ARBA" id="ARBA00023319"/>
    </source>
</evidence>
<dbReference type="InterPro" id="IPR013783">
    <property type="entry name" value="Ig-like_fold"/>
</dbReference>
<feature type="domain" description="Ig-like" evidence="3">
    <location>
        <begin position="12"/>
        <end position="107"/>
    </location>
</feature>
<evidence type="ECO:0000313" key="5">
    <source>
        <dbReference type="Proteomes" id="UP000261380"/>
    </source>
</evidence>
<reference evidence="4" key="2">
    <citation type="submission" date="2025-09" db="UniProtKB">
        <authorList>
            <consortium name="Ensembl"/>
        </authorList>
    </citation>
    <scope>IDENTIFICATION</scope>
</reference>
<dbReference type="Gene3D" id="2.60.40.10">
    <property type="entry name" value="Immunoglobulins"/>
    <property type="match status" value="1"/>
</dbReference>
<dbReference type="GO" id="GO:0003007">
    <property type="term" value="P:heart morphogenesis"/>
    <property type="evidence" value="ECO:0007669"/>
    <property type="project" value="UniProtKB-ARBA"/>
</dbReference>
<dbReference type="InterPro" id="IPR003599">
    <property type="entry name" value="Ig_sub"/>
</dbReference>
<dbReference type="PANTHER" id="PTHR13817">
    <property type="entry name" value="TITIN"/>
    <property type="match status" value="1"/>
</dbReference>
<dbReference type="Pfam" id="PF07679">
    <property type="entry name" value="I-set"/>
    <property type="match status" value="1"/>
</dbReference>
<keyword evidence="1" id="KW-0677">Repeat</keyword>
<dbReference type="SUPFAM" id="SSF48726">
    <property type="entry name" value="Immunoglobulin"/>
    <property type="match status" value="1"/>
</dbReference>
<dbReference type="GO" id="GO:0045214">
    <property type="term" value="P:sarcomere organization"/>
    <property type="evidence" value="ECO:0007669"/>
    <property type="project" value="TreeGrafter"/>
</dbReference>
<dbReference type="InterPro" id="IPR036179">
    <property type="entry name" value="Ig-like_dom_sf"/>
</dbReference>
<dbReference type="STRING" id="32473.ENSXCOP00000019385"/>
<dbReference type="GO" id="GO:0031430">
    <property type="term" value="C:M band"/>
    <property type="evidence" value="ECO:0007669"/>
    <property type="project" value="TreeGrafter"/>
</dbReference>
<evidence type="ECO:0000256" key="1">
    <source>
        <dbReference type="ARBA" id="ARBA00022737"/>
    </source>
</evidence>
<dbReference type="Proteomes" id="UP000261380">
    <property type="component" value="Unplaced"/>
</dbReference>
<dbReference type="PANTHER" id="PTHR13817:SF151">
    <property type="entry name" value="TITIN"/>
    <property type="match status" value="1"/>
</dbReference>
<dbReference type="AlphaFoldDB" id="A0A3B5M7C8"/>